<sequence>MICRKLSVFTAVVLALALPCSPASAREAVPPPSPADFAAALDAARAPAAISFAKTNFRQVHGIEPSAVAVADRGVAAYVLNPDFVRGVAGAPAGVLQYIAVTATADSGARATLRADRQGAGGWQVGSVFSGDDEETLSKRLRPDSVLLNEPQINGWYELTATGVVLLRASLPQTPVGEFVPLARYQEQVRSRYGDRLPGSSPDRDRGIGFTGPDAAAQADGGPSAAVVGWSAGGAVLVLALAVALLRRRRHSRGRSA</sequence>
<keyword evidence="7" id="KW-1185">Reference proteome</keyword>
<name>A0A8T8HY14_9PSEU</name>
<feature type="chain" id="PRO_5035717298" description="Secreted protein" evidence="3">
    <location>
        <begin position="26"/>
        <end position="257"/>
    </location>
</feature>
<dbReference type="EMBL" id="CP072788">
    <property type="protein sequence ID" value="QTR03301.1"/>
    <property type="molecule type" value="Genomic_DNA"/>
</dbReference>
<accession>A0A8T8HY14</accession>
<keyword evidence="2" id="KW-1133">Transmembrane helix</keyword>
<organism evidence="5 6">
    <name type="scientific">Saccharothrix algeriensis</name>
    <dbReference type="NCBI Taxonomy" id="173560"/>
    <lineage>
        <taxon>Bacteria</taxon>
        <taxon>Bacillati</taxon>
        <taxon>Actinomycetota</taxon>
        <taxon>Actinomycetes</taxon>
        <taxon>Pseudonocardiales</taxon>
        <taxon>Pseudonocardiaceae</taxon>
        <taxon>Saccharothrix</taxon>
    </lineage>
</organism>
<reference evidence="4 7" key="1">
    <citation type="submission" date="2021-01" db="EMBL/GenBank/DDBJ databases">
        <title>Sequencing the genomes of 1000 actinobacteria strains.</title>
        <authorList>
            <person name="Klenk H.-P."/>
        </authorList>
    </citation>
    <scope>NUCLEOTIDE SEQUENCE [LARGE SCALE GENOMIC DNA]</scope>
    <source>
        <strain evidence="4 7">DSM 44581</strain>
    </source>
</reference>
<dbReference type="Proteomes" id="UP001195724">
    <property type="component" value="Unassembled WGS sequence"/>
</dbReference>
<evidence type="ECO:0000313" key="5">
    <source>
        <dbReference type="EMBL" id="QTR03301.1"/>
    </source>
</evidence>
<proteinExistence type="predicted"/>
<reference evidence="5" key="2">
    <citation type="submission" date="2021-04" db="EMBL/GenBank/DDBJ databases">
        <title>Saccharothrix algeriensis WGS.</title>
        <authorList>
            <person name="Stuskova K."/>
            <person name="Hakalova E."/>
            <person name="Tebbal A.B."/>
            <person name="Eichmeier A."/>
        </authorList>
    </citation>
    <scope>NUCLEOTIDE SEQUENCE</scope>
    <source>
        <strain evidence="5">NRRL B-24137</strain>
    </source>
</reference>
<keyword evidence="3" id="KW-0732">Signal</keyword>
<dbReference type="Proteomes" id="UP000671828">
    <property type="component" value="Chromosome"/>
</dbReference>
<evidence type="ECO:0000313" key="6">
    <source>
        <dbReference type="Proteomes" id="UP000671828"/>
    </source>
</evidence>
<feature type="compositionally biased region" description="Low complexity" evidence="1">
    <location>
        <begin position="212"/>
        <end position="221"/>
    </location>
</feature>
<gene>
    <name evidence="5" type="ORF">J7S33_30975</name>
    <name evidence="4" type="ORF">JOE68_005914</name>
</gene>
<evidence type="ECO:0000256" key="2">
    <source>
        <dbReference type="SAM" id="Phobius"/>
    </source>
</evidence>
<protein>
    <recommendedName>
        <fullName evidence="8">Secreted protein</fullName>
    </recommendedName>
</protein>
<evidence type="ECO:0000313" key="7">
    <source>
        <dbReference type="Proteomes" id="UP001195724"/>
    </source>
</evidence>
<evidence type="ECO:0000313" key="4">
    <source>
        <dbReference type="EMBL" id="MBM7815049.1"/>
    </source>
</evidence>
<keyword evidence="2" id="KW-0812">Transmembrane</keyword>
<feature type="signal peptide" evidence="3">
    <location>
        <begin position="1"/>
        <end position="25"/>
    </location>
</feature>
<dbReference type="EMBL" id="JAFBCL010000001">
    <property type="protein sequence ID" value="MBM7815049.1"/>
    <property type="molecule type" value="Genomic_DNA"/>
</dbReference>
<dbReference type="RefSeq" id="WP_204845618.1">
    <property type="nucleotide sequence ID" value="NZ_JAFBCL010000001.1"/>
</dbReference>
<evidence type="ECO:0000256" key="3">
    <source>
        <dbReference type="SAM" id="SignalP"/>
    </source>
</evidence>
<dbReference type="AlphaFoldDB" id="A0A8T8HY14"/>
<evidence type="ECO:0008006" key="8">
    <source>
        <dbReference type="Google" id="ProtNLM"/>
    </source>
</evidence>
<keyword evidence="2" id="KW-0472">Membrane</keyword>
<feature type="transmembrane region" description="Helical" evidence="2">
    <location>
        <begin position="227"/>
        <end position="246"/>
    </location>
</feature>
<evidence type="ECO:0000256" key="1">
    <source>
        <dbReference type="SAM" id="MobiDB-lite"/>
    </source>
</evidence>
<feature type="region of interest" description="Disordered" evidence="1">
    <location>
        <begin position="191"/>
        <end position="221"/>
    </location>
</feature>